<proteinExistence type="predicted"/>
<sequence>MLGQTNVHGGTEGPSTSHSSQSTTTDESGVSSIVPVLEVSAQRKSHRINRPSLWLQDYVASVQLSPI</sequence>
<accession>A0A9J5Y2G5</accession>
<name>A0A9J5Y2G5_SOLCO</name>
<evidence type="ECO:0000256" key="1">
    <source>
        <dbReference type="SAM" id="MobiDB-lite"/>
    </source>
</evidence>
<evidence type="ECO:0000313" key="2">
    <source>
        <dbReference type="EMBL" id="KAG5593492.1"/>
    </source>
</evidence>
<dbReference type="Proteomes" id="UP000824120">
    <property type="component" value="Chromosome 8"/>
</dbReference>
<keyword evidence="3" id="KW-1185">Reference proteome</keyword>
<dbReference type="EMBL" id="JACXVP010000008">
    <property type="protein sequence ID" value="KAG5593492.1"/>
    <property type="molecule type" value="Genomic_DNA"/>
</dbReference>
<evidence type="ECO:0000313" key="3">
    <source>
        <dbReference type="Proteomes" id="UP000824120"/>
    </source>
</evidence>
<feature type="region of interest" description="Disordered" evidence="1">
    <location>
        <begin position="1"/>
        <end position="31"/>
    </location>
</feature>
<organism evidence="2 3">
    <name type="scientific">Solanum commersonii</name>
    <name type="common">Commerson's wild potato</name>
    <name type="synonym">Commerson's nightshade</name>
    <dbReference type="NCBI Taxonomy" id="4109"/>
    <lineage>
        <taxon>Eukaryota</taxon>
        <taxon>Viridiplantae</taxon>
        <taxon>Streptophyta</taxon>
        <taxon>Embryophyta</taxon>
        <taxon>Tracheophyta</taxon>
        <taxon>Spermatophyta</taxon>
        <taxon>Magnoliopsida</taxon>
        <taxon>eudicotyledons</taxon>
        <taxon>Gunneridae</taxon>
        <taxon>Pentapetalae</taxon>
        <taxon>asterids</taxon>
        <taxon>lamiids</taxon>
        <taxon>Solanales</taxon>
        <taxon>Solanaceae</taxon>
        <taxon>Solanoideae</taxon>
        <taxon>Solaneae</taxon>
        <taxon>Solanum</taxon>
    </lineage>
</organism>
<feature type="non-terminal residue" evidence="2">
    <location>
        <position position="1"/>
    </location>
</feature>
<reference evidence="2 3" key="1">
    <citation type="submission" date="2020-09" db="EMBL/GenBank/DDBJ databases">
        <title>De no assembly of potato wild relative species, Solanum commersonii.</title>
        <authorList>
            <person name="Cho K."/>
        </authorList>
    </citation>
    <scope>NUCLEOTIDE SEQUENCE [LARGE SCALE GENOMIC DNA]</scope>
    <source>
        <strain evidence="2">LZ3.2</strain>
        <tissue evidence="2">Leaf</tissue>
    </source>
</reference>
<protein>
    <submittedName>
        <fullName evidence="2">Uncharacterized protein</fullName>
    </submittedName>
</protein>
<dbReference type="AlphaFoldDB" id="A0A9J5Y2G5"/>
<feature type="compositionally biased region" description="Low complexity" evidence="1">
    <location>
        <begin position="15"/>
        <end position="28"/>
    </location>
</feature>
<gene>
    <name evidence="2" type="ORF">H5410_044006</name>
</gene>
<comment type="caution">
    <text evidence="2">The sequence shown here is derived from an EMBL/GenBank/DDBJ whole genome shotgun (WGS) entry which is preliminary data.</text>
</comment>
<dbReference type="OrthoDB" id="10563170at2759"/>